<evidence type="ECO:0000313" key="1">
    <source>
        <dbReference type="EMBL" id="RJT27532.1"/>
    </source>
</evidence>
<dbReference type="EMBL" id="QZWZ01000061">
    <property type="protein sequence ID" value="RJT27532.1"/>
    <property type="molecule type" value="Genomic_DNA"/>
</dbReference>
<accession>A0A3A5K446</accession>
<dbReference type="Proteomes" id="UP000272706">
    <property type="component" value="Unassembled WGS sequence"/>
</dbReference>
<protein>
    <submittedName>
        <fullName evidence="1">Uncharacterized protein</fullName>
    </submittedName>
</protein>
<dbReference type="OrthoDB" id="8083546at2"/>
<gene>
    <name evidence="1" type="ORF">D3227_35985</name>
</gene>
<proteinExistence type="predicted"/>
<sequence>MRELTKNIDADVVIEIGKLLDERPHSTPVPVHKLAVLVRQRVKTGLPDNSIEELIVEMATTRQLAMAFDLPGEDNVVSFPVRR</sequence>
<reference evidence="1 2" key="1">
    <citation type="submission" date="2018-09" db="EMBL/GenBank/DDBJ databases">
        <title>Mesorhizobium carmichaelinearum sp. nov. isolated from Carmichaelinea spp. root nodules in New Zealand.</title>
        <authorList>
            <person name="De Meyer S.E."/>
        </authorList>
    </citation>
    <scope>NUCLEOTIDE SEQUENCE [LARGE SCALE GENOMIC DNA]</scope>
    <source>
        <strain evidence="1 2">ICMP19557</strain>
    </source>
</reference>
<dbReference type="AlphaFoldDB" id="A0A3A5K446"/>
<dbReference type="RefSeq" id="WP_120018865.1">
    <property type="nucleotide sequence ID" value="NZ_QZWZ01000061.1"/>
</dbReference>
<comment type="caution">
    <text evidence="1">The sequence shown here is derived from an EMBL/GenBank/DDBJ whole genome shotgun (WGS) entry which is preliminary data.</text>
</comment>
<organism evidence="1 2">
    <name type="scientific">Mesorhizobium waimense</name>
    <dbReference type="NCBI Taxonomy" id="1300307"/>
    <lineage>
        <taxon>Bacteria</taxon>
        <taxon>Pseudomonadati</taxon>
        <taxon>Pseudomonadota</taxon>
        <taxon>Alphaproteobacteria</taxon>
        <taxon>Hyphomicrobiales</taxon>
        <taxon>Phyllobacteriaceae</taxon>
        <taxon>Mesorhizobium</taxon>
    </lineage>
</organism>
<keyword evidence="2" id="KW-1185">Reference proteome</keyword>
<name>A0A3A5K446_9HYPH</name>
<evidence type="ECO:0000313" key="2">
    <source>
        <dbReference type="Proteomes" id="UP000272706"/>
    </source>
</evidence>